<evidence type="ECO:0000259" key="13">
    <source>
        <dbReference type="Pfam" id="PF00520"/>
    </source>
</evidence>
<feature type="transmembrane region" description="Helical" evidence="12">
    <location>
        <begin position="168"/>
        <end position="185"/>
    </location>
</feature>
<feature type="transmembrane region" description="Helical" evidence="12">
    <location>
        <begin position="82"/>
        <end position="102"/>
    </location>
</feature>
<evidence type="ECO:0000256" key="12">
    <source>
        <dbReference type="SAM" id="Phobius"/>
    </source>
</evidence>
<dbReference type="GO" id="GO:0005249">
    <property type="term" value="F:voltage-gated potassium channel activity"/>
    <property type="evidence" value="ECO:0007669"/>
    <property type="project" value="InterPro"/>
</dbReference>
<feature type="transmembrane region" description="Helical" evidence="12">
    <location>
        <begin position="197"/>
        <end position="217"/>
    </location>
</feature>
<sequence length="256" mass="29060">MDESNNFSSSRNRLVIKLEKKLEGPMIILGFIWLVLLIVELINGFDKTMELISTVIWIVFICDFILKLVIASEKWLFLKKNILTIVSLIIPALRLFRIFRFIRLLRVFRGTRLIKVVASVNRGMKSLNATMGRRGFGYVMALTLAVILAGAAGMFAFETGNFESYGVALWWTTMLVITVGTDFWPKSIEGRILTTLISLYGFAVFGYITATLASFFIGSDAKVRGESSINSEEVEKLRFEIRALNKTIQDFKDNRN</sequence>
<accession>A0A1T5ANI0</accession>
<keyword evidence="4 12" id="KW-0812">Transmembrane</keyword>
<evidence type="ECO:0000256" key="10">
    <source>
        <dbReference type="ARBA" id="ARBA00023136"/>
    </source>
</evidence>
<protein>
    <submittedName>
        <fullName evidence="14">Voltage-gated potassium channel</fullName>
    </submittedName>
</protein>
<dbReference type="Pfam" id="PF00520">
    <property type="entry name" value="Ion_trans"/>
    <property type="match status" value="1"/>
</dbReference>
<reference evidence="15" key="1">
    <citation type="submission" date="2017-02" db="EMBL/GenBank/DDBJ databases">
        <authorList>
            <person name="Varghese N."/>
            <person name="Submissions S."/>
        </authorList>
    </citation>
    <scope>NUCLEOTIDE SEQUENCE [LARGE SCALE GENOMIC DNA]</scope>
    <source>
        <strain evidence="15">DSM 22385</strain>
    </source>
</reference>
<organism evidence="14 15">
    <name type="scientific">Daejeonella lutea</name>
    <dbReference type="NCBI Taxonomy" id="572036"/>
    <lineage>
        <taxon>Bacteria</taxon>
        <taxon>Pseudomonadati</taxon>
        <taxon>Bacteroidota</taxon>
        <taxon>Sphingobacteriia</taxon>
        <taxon>Sphingobacteriales</taxon>
        <taxon>Sphingobacteriaceae</taxon>
        <taxon>Daejeonella</taxon>
    </lineage>
</organism>
<evidence type="ECO:0000256" key="5">
    <source>
        <dbReference type="ARBA" id="ARBA00022826"/>
    </source>
</evidence>
<keyword evidence="9" id="KW-0406">Ion transport</keyword>
<evidence type="ECO:0000256" key="9">
    <source>
        <dbReference type="ARBA" id="ARBA00023065"/>
    </source>
</evidence>
<evidence type="ECO:0000313" key="15">
    <source>
        <dbReference type="Proteomes" id="UP000189981"/>
    </source>
</evidence>
<dbReference type="OrthoDB" id="9799090at2"/>
<keyword evidence="11 14" id="KW-0407">Ion channel</keyword>
<evidence type="ECO:0000256" key="4">
    <source>
        <dbReference type="ARBA" id="ARBA00022692"/>
    </source>
</evidence>
<dbReference type="RefSeq" id="WP_079701434.1">
    <property type="nucleotide sequence ID" value="NZ_FUYR01000001.1"/>
</dbReference>
<feature type="transmembrane region" description="Helical" evidence="12">
    <location>
        <begin position="51"/>
        <end position="70"/>
    </location>
</feature>
<gene>
    <name evidence="14" type="ORF">SAMN05661099_0896</name>
</gene>
<dbReference type="Gene3D" id="1.10.287.70">
    <property type="match status" value="1"/>
</dbReference>
<keyword evidence="5" id="KW-0631">Potassium channel</keyword>
<comment type="subcellular location">
    <subcellularLocation>
        <location evidence="1">Membrane</location>
        <topology evidence="1">Multi-pass membrane protein</topology>
    </subcellularLocation>
</comment>
<evidence type="ECO:0000256" key="11">
    <source>
        <dbReference type="ARBA" id="ARBA00023303"/>
    </source>
</evidence>
<dbReference type="PANTHER" id="PTHR11537">
    <property type="entry name" value="VOLTAGE-GATED POTASSIUM CHANNEL"/>
    <property type="match status" value="1"/>
</dbReference>
<dbReference type="InterPro" id="IPR028325">
    <property type="entry name" value="VG_K_chnl"/>
</dbReference>
<dbReference type="InterPro" id="IPR005821">
    <property type="entry name" value="Ion_trans_dom"/>
</dbReference>
<keyword evidence="8 12" id="KW-1133">Transmembrane helix</keyword>
<dbReference type="GO" id="GO:0008076">
    <property type="term" value="C:voltage-gated potassium channel complex"/>
    <property type="evidence" value="ECO:0007669"/>
    <property type="project" value="InterPro"/>
</dbReference>
<dbReference type="PANTHER" id="PTHR11537:SF254">
    <property type="entry name" value="POTASSIUM VOLTAGE-GATED CHANNEL PROTEIN SHAB"/>
    <property type="match status" value="1"/>
</dbReference>
<feature type="transmembrane region" description="Helical" evidence="12">
    <location>
        <begin position="135"/>
        <end position="156"/>
    </location>
</feature>
<name>A0A1T5ANI0_9SPHI</name>
<keyword evidence="15" id="KW-1185">Reference proteome</keyword>
<dbReference type="EMBL" id="FUYR01000001">
    <property type="protein sequence ID" value="SKB36564.1"/>
    <property type="molecule type" value="Genomic_DNA"/>
</dbReference>
<keyword evidence="2" id="KW-0813">Transport</keyword>
<keyword evidence="10 12" id="KW-0472">Membrane</keyword>
<dbReference type="Gene3D" id="1.20.120.350">
    <property type="entry name" value="Voltage-gated potassium channels. Chain C"/>
    <property type="match status" value="1"/>
</dbReference>
<evidence type="ECO:0000313" key="14">
    <source>
        <dbReference type="EMBL" id="SKB36564.1"/>
    </source>
</evidence>
<evidence type="ECO:0000256" key="6">
    <source>
        <dbReference type="ARBA" id="ARBA00022882"/>
    </source>
</evidence>
<keyword evidence="7" id="KW-0630">Potassium</keyword>
<evidence type="ECO:0000256" key="7">
    <source>
        <dbReference type="ARBA" id="ARBA00022958"/>
    </source>
</evidence>
<keyword evidence="6" id="KW-0851">Voltage-gated channel</keyword>
<dbReference type="GO" id="GO:0001508">
    <property type="term" value="P:action potential"/>
    <property type="evidence" value="ECO:0007669"/>
    <property type="project" value="TreeGrafter"/>
</dbReference>
<evidence type="ECO:0000256" key="3">
    <source>
        <dbReference type="ARBA" id="ARBA00022538"/>
    </source>
</evidence>
<dbReference type="Proteomes" id="UP000189981">
    <property type="component" value="Unassembled WGS sequence"/>
</dbReference>
<keyword evidence="3" id="KW-0633">Potassium transport</keyword>
<evidence type="ECO:0000256" key="8">
    <source>
        <dbReference type="ARBA" id="ARBA00022989"/>
    </source>
</evidence>
<evidence type="ECO:0000256" key="1">
    <source>
        <dbReference type="ARBA" id="ARBA00004141"/>
    </source>
</evidence>
<feature type="transmembrane region" description="Helical" evidence="12">
    <location>
        <begin position="26"/>
        <end position="44"/>
    </location>
</feature>
<dbReference type="InterPro" id="IPR027359">
    <property type="entry name" value="Volt_channel_dom_sf"/>
</dbReference>
<dbReference type="AlphaFoldDB" id="A0A1T5ANI0"/>
<dbReference type="SUPFAM" id="SSF81324">
    <property type="entry name" value="Voltage-gated potassium channels"/>
    <property type="match status" value="1"/>
</dbReference>
<dbReference type="STRING" id="572036.SAMN05661099_0896"/>
<proteinExistence type="predicted"/>
<feature type="domain" description="Ion transport" evidence="13">
    <location>
        <begin position="32"/>
        <end position="213"/>
    </location>
</feature>
<evidence type="ECO:0000256" key="2">
    <source>
        <dbReference type="ARBA" id="ARBA00022448"/>
    </source>
</evidence>